<keyword evidence="10" id="KW-0670">Pyruvate</keyword>
<proteinExistence type="inferred from homology"/>
<dbReference type="Gene3D" id="3.30.1490.20">
    <property type="entry name" value="ATP-grasp fold, A domain"/>
    <property type="match status" value="1"/>
</dbReference>
<dbReference type="GO" id="GO:0016301">
    <property type="term" value="F:kinase activity"/>
    <property type="evidence" value="ECO:0007669"/>
    <property type="project" value="InterPro"/>
</dbReference>
<dbReference type="InterPro" id="IPR013815">
    <property type="entry name" value="ATP_grasp_subdomain_1"/>
</dbReference>
<dbReference type="Pfam" id="PF00391">
    <property type="entry name" value="PEP-utilizers"/>
    <property type="match status" value="1"/>
</dbReference>
<dbReference type="RefSeq" id="WP_185618226.1">
    <property type="nucleotide sequence ID" value="NZ_JAARMV010000001.1"/>
</dbReference>
<dbReference type="Pfam" id="PF01326">
    <property type="entry name" value="PPDK_N"/>
    <property type="match status" value="1"/>
</dbReference>
<dbReference type="SUPFAM" id="SSF56059">
    <property type="entry name" value="Glutathione synthetase ATP-binding domain-like"/>
    <property type="match status" value="1"/>
</dbReference>
<dbReference type="Gene3D" id="3.50.30.10">
    <property type="entry name" value="Phosphohistidine domain"/>
    <property type="match status" value="1"/>
</dbReference>
<comment type="catalytic activity">
    <reaction evidence="3">
        <text>rifampicin + ATP + H2O = 21-phosphorifampicin + AMP + phosphate + 2 H(+)</text>
        <dbReference type="Rhea" id="RHEA:56304"/>
        <dbReference type="ChEBI" id="CHEBI:15377"/>
        <dbReference type="ChEBI" id="CHEBI:15378"/>
        <dbReference type="ChEBI" id="CHEBI:30616"/>
        <dbReference type="ChEBI" id="CHEBI:43474"/>
        <dbReference type="ChEBI" id="CHEBI:71365"/>
        <dbReference type="ChEBI" id="CHEBI:140195"/>
        <dbReference type="ChEBI" id="CHEBI:456215"/>
        <dbReference type="EC" id="2.7.9.6"/>
    </reaction>
    <physiologicalReaction direction="left-to-right" evidence="3">
        <dbReference type="Rhea" id="RHEA:56305"/>
    </physiologicalReaction>
</comment>
<dbReference type="InterPro" id="IPR008279">
    <property type="entry name" value="PEP-util_enz_mobile_dom"/>
</dbReference>
<evidence type="ECO:0000259" key="9">
    <source>
        <dbReference type="Pfam" id="PF01326"/>
    </source>
</evidence>
<gene>
    <name evidence="10" type="primary">ppsA</name>
    <name evidence="10" type="ORF">HBP98_05315</name>
</gene>
<dbReference type="FunFam" id="3.30.1490.20:FF:000010">
    <property type="entry name" value="Phosphoenolpyruvate synthase"/>
    <property type="match status" value="1"/>
</dbReference>
<accession>A0A7X1DQF2</accession>
<dbReference type="NCBIfam" id="NF004877">
    <property type="entry name" value="PRK06241.1-2"/>
    <property type="match status" value="1"/>
</dbReference>
<evidence type="ECO:0000259" key="8">
    <source>
        <dbReference type="Pfam" id="PF00391"/>
    </source>
</evidence>
<feature type="domain" description="PEP-utilising enzyme mobile" evidence="8">
    <location>
        <begin position="787"/>
        <end position="858"/>
    </location>
</feature>
<dbReference type="NCBIfam" id="NF004879">
    <property type="entry name" value="PRK06241.1-4"/>
    <property type="match status" value="1"/>
</dbReference>
<dbReference type="NCBIfam" id="NF004878">
    <property type="entry name" value="PRK06241.1-3"/>
    <property type="match status" value="1"/>
</dbReference>
<dbReference type="EMBL" id="JAARMV010000001">
    <property type="protein sequence ID" value="MBC2371425.1"/>
    <property type="molecule type" value="Genomic_DNA"/>
</dbReference>
<comment type="caution">
    <text evidence="10">The sequence shown here is derived from an EMBL/GenBank/DDBJ whole genome shotgun (WGS) entry which is preliminary data.</text>
</comment>
<evidence type="ECO:0000313" key="10">
    <source>
        <dbReference type="EMBL" id="MBC2371425.1"/>
    </source>
</evidence>
<dbReference type="FunFam" id="3.50.30.10:FF:000007">
    <property type="entry name" value="Phosphoenolpyruvate synthase"/>
    <property type="match status" value="1"/>
</dbReference>
<evidence type="ECO:0000256" key="5">
    <source>
        <dbReference type="ARBA" id="ARBA00066332"/>
    </source>
</evidence>
<keyword evidence="2" id="KW-0067">ATP-binding</keyword>
<dbReference type="Gene3D" id="3.30.470.20">
    <property type="entry name" value="ATP-grasp fold, B domain"/>
    <property type="match status" value="1"/>
</dbReference>
<feature type="domain" description="Pyruvate phosphate dikinase AMP/ATP-binding" evidence="9">
    <location>
        <begin position="17"/>
        <end position="315"/>
    </location>
</feature>
<dbReference type="PANTHER" id="PTHR43615">
    <property type="entry name" value="PHOSPHOENOLPYRUVATE SYNTHASE-RELATED"/>
    <property type="match status" value="1"/>
</dbReference>
<dbReference type="EC" id="2.7.9.6" evidence="5"/>
<dbReference type="InterPro" id="IPR036637">
    <property type="entry name" value="Phosphohistidine_dom_sf"/>
</dbReference>
<evidence type="ECO:0000313" key="11">
    <source>
        <dbReference type="Proteomes" id="UP000546244"/>
    </source>
</evidence>
<evidence type="ECO:0000256" key="6">
    <source>
        <dbReference type="ARBA" id="ARBA00074400"/>
    </source>
</evidence>
<reference evidence="10 11" key="1">
    <citation type="submission" date="2020-03" db="EMBL/GenBank/DDBJ databases">
        <title>Soil Listeria distribution.</title>
        <authorList>
            <person name="Liao J."/>
            <person name="Wiedmann M."/>
        </authorList>
    </citation>
    <scope>NUCLEOTIDE SEQUENCE [LARGE SCALE GENOMIC DNA]</scope>
    <source>
        <strain evidence="10 11">FSL L7-1850</strain>
    </source>
</reference>
<dbReference type="GO" id="GO:0005524">
    <property type="term" value="F:ATP binding"/>
    <property type="evidence" value="ECO:0007669"/>
    <property type="project" value="UniProtKB-KW"/>
</dbReference>
<evidence type="ECO:0000256" key="1">
    <source>
        <dbReference type="ARBA" id="ARBA00022741"/>
    </source>
</evidence>
<keyword evidence="10" id="KW-0808">Transferase</keyword>
<keyword evidence="1" id="KW-0547">Nucleotide-binding</keyword>
<dbReference type="InterPro" id="IPR002192">
    <property type="entry name" value="PPDK_AMP/ATP-bd"/>
</dbReference>
<dbReference type="AlphaFoldDB" id="A0A7X1DQF2"/>
<evidence type="ECO:0000256" key="3">
    <source>
        <dbReference type="ARBA" id="ARBA00051922"/>
    </source>
</evidence>
<dbReference type="InterPro" id="IPR051549">
    <property type="entry name" value="PEP_Utilizing_Enz"/>
</dbReference>
<organism evidence="10 11">
    <name type="scientific">Listeria booriae</name>
    <dbReference type="NCBI Taxonomy" id="1552123"/>
    <lineage>
        <taxon>Bacteria</taxon>
        <taxon>Bacillati</taxon>
        <taxon>Bacillota</taxon>
        <taxon>Bacilli</taxon>
        <taxon>Bacillales</taxon>
        <taxon>Listeriaceae</taxon>
        <taxon>Listeria</taxon>
    </lineage>
</organism>
<evidence type="ECO:0000256" key="4">
    <source>
        <dbReference type="ARBA" id="ARBA00061332"/>
    </source>
</evidence>
<sequence>MNNYVLAFEKINQTNKALAGGKGANLGECAKISGVQVPTGFCLTTEAYQKAVSENEALQALLHQLSAQKITNQDQISKIGQSIRILIEEIEIPREIETEITDHLAKIGSEQAYAIRSSATAEDLPTASFAGQHDTYLNIIGKREILKHIKKCWASLFTDRAIVYRIQNNFEHTDVQLSVVIQQIVFPSASGILFTADPITGNRKTLSIDASFGLGEALVSGLVSADVYKVQENTVIEKNIATKKLAIYSIKTGGTETKSLPAAQQTNQTITDRQILQLEQLGRNIEAYFGKPQDIEWCLADDQFYIVQSRPITTLFPVPKEADKENHVYLSVGHQQMMTDPIKPLGLAFYLLITPAPMRIAGGRLFVDITPNLAAPASREILINGIGQSDPLMKDAIETIVAREGFIETNTTEEARPIPTPSADKPIENIPEIATSLIANNEASLAKLNQTIQTKSGSAVFDLILEDIPEFKRVLFNADNLRVLLSAMNAATWLNEKMQEWLGETNVADTLSQSVDNNITAEMGLKLLDVADAIRPYPEVITFLQNTKDPNFLEKLGDIQGGEVARDAISTYLDKYGMRCAGEIDISRTRWSEDPTILIPMILSNIKNFQPNASHQKFEQARQEALQKEQDLLARLKNLPDGEQKASKTKEVITVLRNLTGYREYPKYGMINRYFVYKQALLKEAAQLVQVGIIKESEDIFYLDFEELHEVVRTKQLDYTIITTRKADYNQFDKLTPPRVLTSDGEIITGKYKRENLPSDAIIGLPVSSGTIEGRARVILNMAEANLEEGDILITPFTDPSWTPLFVSIKGLVTEVGGLMTHGAVIAREYGLPAVIGVENATTRIQDGDQIRVNGTEGYIEIL</sequence>
<dbReference type="SUPFAM" id="SSF52009">
    <property type="entry name" value="Phosphohistidine domain"/>
    <property type="match status" value="1"/>
</dbReference>
<protein>
    <recommendedName>
        <fullName evidence="6">Rifampicin phosphotransferase</fullName>
        <ecNumber evidence="5">2.7.9.6</ecNumber>
    </recommendedName>
    <alternativeName>
        <fullName evidence="7">Rifampin phosphotransferase</fullName>
    </alternativeName>
</protein>
<dbReference type="Proteomes" id="UP000546244">
    <property type="component" value="Unassembled WGS sequence"/>
</dbReference>
<dbReference type="NCBIfam" id="NF041857">
    <property type="entry name" value="RIF_Ptrans_rph"/>
    <property type="match status" value="1"/>
</dbReference>
<evidence type="ECO:0000256" key="2">
    <source>
        <dbReference type="ARBA" id="ARBA00022840"/>
    </source>
</evidence>
<evidence type="ECO:0000256" key="7">
    <source>
        <dbReference type="ARBA" id="ARBA00076136"/>
    </source>
</evidence>
<dbReference type="PANTHER" id="PTHR43615:SF1">
    <property type="entry name" value="PPDK_N DOMAIN-CONTAINING PROTEIN"/>
    <property type="match status" value="1"/>
</dbReference>
<name>A0A7X1DQF2_9LIST</name>
<comment type="similarity">
    <text evidence="4">Belongs to the rifampicin phosphotransferase family.</text>
</comment>